<keyword evidence="4 8" id="KW-0812">Transmembrane</keyword>
<name>A0A3N6PTV3_9BURK</name>
<feature type="transmembrane region" description="Helical" evidence="8">
    <location>
        <begin position="6"/>
        <end position="23"/>
    </location>
</feature>
<evidence type="ECO:0000313" key="10">
    <source>
        <dbReference type="Proteomes" id="UP000272778"/>
    </source>
</evidence>
<accession>A0A3N6PTV3</accession>
<comment type="subcellular location">
    <subcellularLocation>
        <location evidence="1">Cell membrane</location>
        <topology evidence="1">Multi-pass membrane protein</topology>
    </subcellularLocation>
</comment>
<evidence type="ECO:0000256" key="1">
    <source>
        <dbReference type="ARBA" id="ARBA00004651"/>
    </source>
</evidence>
<proteinExistence type="inferred from homology"/>
<dbReference type="RefSeq" id="WP_124151977.1">
    <property type="nucleotide sequence ID" value="NZ_RQIS01000010.1"/>
</dbReference>
<evidence type="ECO:0000256" key="6">
    <source>
        <dbReference type="ARBA" id="ARBA00023136"/>
    </source>
</evidence>
<keyword evidence="6 8" id="KW-0472">Membrane</keyword>
<dbReference type="GO" id="GO:0005886">
    <property type="term" value="C:plasma membrane"/>
    <property type="evidence" value="ECO:0007669"/>
    <property type="project" value="UniProtKB-SubCell"/>
</dbReference>
<protein>
    <submittedName>
        <fullName evidence="9">Na+/H+ antiporter subunit C</fullName>
    </submittedName>
</protein>
<dbReference type="PANTHER" id="PTHR34583">
    <property type="entry name" value="ANTIPORTER SUBUNIT MNHC2-RELATED"/>
    <property type="match status" value="1"/>
</dbReference>
<dbReference type="InterPro" id="IPR039428">
    <property type="entry name" value="NUOK/Mnh_C1-like"/>
</dbReference>
<keyword evidence="5 8" id="KW-1133">Transmembrane helix</keyword>
<gene>
    <name evidence="9" type="ORF">D1Y85_15685</name>
</gene>
<organism evidence="9 10">
    <name type="scientific">Paraburkholderia dinghuensis</name>
    <dbReference type="NCBI Taxonomy" id="2305225"/>
    <lineage>
        <taxon>Bacteria</taxon>
        <taxon>Pseudomonadati</taxon>
        <taxon>Pseudomonadota</taxon>
        <taxon>Betaproteobacteria</taxon>
        <taxon>Burkholderiales</taxon>
        <taxon>Burkholderiaceae</taxon>
        <taxon>Paraburkholderia</taxon>
    </lineage>
</organism>
<comment type="similarity">
    <text evidence="2">Belongs to the CPA3 antiporters (TC 2.A.63) subunit C family.</text>
</comment>
<evidence type="ECO:0000256" key="7">
    <source>
        <dbReference type="SAM" id="MobiDB-lite"/>
    </source>
</evidence>
<keyword evidence="3" id="KW-1003">Cell membrane</keyword>
<dbReference type="NCBIfam" id="NF006573">
    <property type="entry name" value="PRK09094.1"/>
    <property type="match status" value="1"/>
</dbReference>
<dbReference type="Gene3D" id="1.10.287.3510">
    <property type="match status" value="1"/>
</dbReference>
<feature type="region of interest" description="Disordered" evidence="7">
    <location>
        <begin position="101"/>
        <end position="122"/>
    </location>
</feature>
<evidence type="ECO:0000256" key="5">
    <source>
        <dbReference type="ARBA" id="ARBA00022989"/>
    </source>
</evidence>
<evidence type="ECO:0000256" key="2">
    <source>
        <dbReference type="ARBA" id="ARBA00010388"/>
    </source>
</evidence>
<dbReference type="Pfam" id="PF00420">
    <property type="entry name" value="Oxidored_q2"/>
    <property type="match status" value="1"/>
</dbReference>
<comment type="caution">
    <text evidence="9">The sequence shown here is derived from an EMBL/GenBank/DDBJ whole genome shotgun (WGS) entry which is preliminary data.</text>
</comment>
<feature type="transmembrane region" description="Helical" evidence="8">
    <location>
        <begin position="70"/>
        <end position="91"/>
    </location>
</feature>
<dbReference type="Proteomes" id="UP000272778">
    <property type="component" value="Unassembled WGS sequence"/>
</dbReference>
<evidence type="ECO:0000256" key="3">
    <source>
        <dbReference type="ARBA" id="ARBA00022475"/>
    </source>
</evidence>
<dbReference type="AlphaFoldDB" id="A0A3N6PTV3"/>
<evidence type="ECO:0000256" key="8">
    <source>
        <dbReference type="SAM" id="Phobius"/>
    </source>
</evidence>
<dbReference type="EMBL" id="RQIS01000010">
    <property type="protein sequence ID" value="RQH05490.1"/>
    <property type="molecule type" value="Genomic_DNA"/>
</dbReference>
<dbReference type="PANTHER" id="PTHR34583:SF2">
    <property type="entry name" value="ANTIPORTER SUBUNIT MNHC2-RELATED"/>
    <property type="match status" value="1"/>
</dbReference>
<dbReference type="OrthoDB" id="9799219at2"/>
<evidence type="ECO:0000256" key="4">
    <source>
        <dbReference type="ARBA" id="ARBA00022692"/>
    </source>
</evidence>
<sequence>MEAAYAVTLGVLCASGLYLLLCARVLSVIFGITLFSYAINLFLLAMGRLSTGKPPVIAEGAQYADPVPQALVLTAIVIGFAMTAFTVVLALRSLAINGTDRIDRDTHGNRGNRDNDRETQGE</sequence>
<keyword evidence="10" id="KW-1185">Reference proteome</keyword>
<feature type="transmembrane region" description="Helical" evidence="8">
    <location>
        <begin position="28"/>
        <end position="50"/>
    </location>
</feature>
<reference evidence="9 10" key="1">
    <citation type="submission" date="2018-11" db="EMBL/GenBank/DDBJ databases">
        <title>Paraburkholderia sp. DHOA04, isolated from soil.</title>
        <authorList>
            <person name="Gao Z.-H."/>
            <person name="Qiu L.-H."/>
            <person name="Fu J.-C."/>
        </authorList>
    </citation>
    <scope>NUCLEOTIDE SEQUENCE [LARGE SCALE GENOMIC DNA]</scope>
    <source>
        <strain evidence="9 10">DHOA04</strain>
    </source>
</reference>
<dbReference type="InterPro" id="IPR050601">
    <property type="entry name" value="CPA3_antiporter_subunitC"/>
</dbReference>
<evidence type="ECO:0000313" key="9">
    <source>
        <dbReference type="EMBL" id="RQH05490.1"/>
    </source>
</evidence>